<dbReference type="InterPro" id="IPR036875">
    <property type="entry name" value="Znf_CCHC_sf"/>
</dbReference>
<evidence type="ECO:0000313" key="3">
    <source>
        <dbReference type="EMBL" id="KAL3120476.1"/>
    </source>
</evidence>
<sequence length="153" mass="17375">MSIERLCDLFSRMELNDFDEGSDAKHCGDVSQPIWSHHDFGWDNEQMHGGDESVRQLLARKPKKPPARPSDPKRACCFKCGDIGHKAAVCSSGGERCFCCGKYGKHLAEECRNRHPDSIGKGRKCWNCGGGHKMTRCHMPKWCNMHKTWHNNC</sequence>
<keyword evidence="1" id="KW-0862">Zinc</keyword>
<dbReference type="EMBL" id="JBICBT010000209">
    <property type="protein sequence ID" value="KAL3120476.1"/>
    <property type="molecule type" value="Genomic_DNA"/>
</dbReference>
<dbReference type="Proteomes" id="UP001620626">
    <property type="component" value="Unassembled WGS sequence"/>
</dbReference>
<accession>A0ABD2LZ99</accession>
<dbReference type="PROSITE" id="PS50158">
    <property type="entry name" value="ZF_CCHC"/>
    <property type="match status" value="1"/>
</dbReference>
<dbReference type="Gene3D" id="4.10.60.10">
    <property type="entry name" value="Zinc finger, CCHC-type"/>
    <property type="match status" value="1"/>
</dbReference>
<dbReference type="SUPFAM" id="SSF57756">
    <property type="entry name" value="Retrovirus zinc finger-like domains"/>
    <property type="match status" value="1"/>
</dbReference>
<dbReference type="GO" id="GO:0019899">
    <property type="term" value="F:enzyme binding"/>
    <property type="evidence" value="ECO:0007669"/>
    <property type="project" value="UniProtKB-ARBA"/>
</dbReference>
<feature type="domain" description="CCHC-type" evidence="2">
    <location>
        <begin position="77"/>
        <end position="90"/>
    </location>
</feature>
<keyword evidence="4" id="KW-1185">Reference proteome</keyword>
<dbReference type="GO" id="GO:0008270">
    <property type="term" value="F:zinc ion binding"/>
    <property type="evidence" value="ECO:0007669"/>
    <property type="project" value="UniProtKB-KW"/>
</dbReference>
<reference evidence="3 4" key="1">
    <citation type="submission" date="2024-10" db="EMBL/GenBank/DDBJ databases">
        <authorList>
            <person name="Kim D."/>
        </authorList>
    </citation>
    <scope>NUCLEOTIDE SEQUENCE [LARGE SCALE GENOMIC DNA]</scope>
    <source>
        <strain evidence="3">BH-2024</strain>
    </source>
</reference>
<gene>
    <name evidence="3" type="ORF">niasHT_000594</name>
</gene>
<dbReference type="InterPro" id="IPR001878">
    <property type="entry name" value="Znf_CCHC"/>
</dbReference>
<keyword evidence="1" id="KW-0863">Zinc-finger</keyword>
<evidence type="ECO:0000256" key="1">
    <source>
        <dbReference type="PROSITE-ProRule" id="PRU00047"/>
    </source>
</evidence>
<keyword evidence="1" id="KW-0479">Metal-binding</keyword>
<dbReference type="SMART" id="SM00343">
    <property type="entry name" value="ZnF_C2HC"/>
    <property type="match status" value="3"/>
</dbReference>
<protein>
    <recommendedName>
        <fullName evidence="2">CCHC-type domain-containing protein</fullName>
    </recommendedName>
</protein>
<name>A0ABD2LZ99_9BILA</name>
<evidence type="ECO:0000259" key="2">
    <source>
        <dbReference type="PROSITE" id="PS50158"/>
    </source>
</evidence>
<evidence type="ECO:0000313" key="4">
    <source>
        <dbReference type="Proteomes" id="UP001620626"/>
    </source>
</evidence>
<dbReference type="AlphaFoldDB" id="A0ABD2LZ99"/>
<organism evidence="3 4">
    <name type="scientific">Heterodera trifolii</name>
    <dbReference type="NCBI Taxonomy" id="157864"/>
    <lineage>
        <taxon>Eukaryota</taxon>
        <taxon>Metazoa</taxon>
        <taxon>Ecdysozoa</taxon>
        <taxon>Nematoda</taxon>
        <taxon>Chromadorea</taxon>
        <taxon>Rhabditida</taxon>
        <taxon>Tylenchina</taxon>
        <taxon>Tylenchomorpha</taxon>
        <taxon>Tylenchoidea</taxon>
        <taxon>Heteroderidae</taxon>
        <taxon>Heteroderinae</taxon>
        <taxon>Heterodera</taxon>
    </lineage>
</organism>
<comment type="caution">
    <text evidence="3">The sequence shown here is derived from an EMBL/GenBank/DDBJ whole genome shotgun (WGS) entry which is preliminary data.</text>
</comment>
<proteinExistence type="predicted"/>